<evidence type="ECO:0000313" key="4">
    <source>
        <dbReference type="Proteomes" id="UP000218810"/>
    </source>
</evidence>
<gene>
    <name evidence="3" type="ORF">CEY15_15780</name>
</gene>
<keyword evidence="4" id="KW-1185">Reference proteome</keyword>
<evidence type="ECO:0000259" key="2">
    <source>
        <dbReference type="Pfam" id="PF08751"/>
    </source>
</evidence>
<dbReference type="SUPFAM" id="SSF52540">
    <property type="entry name" value="P-loop containing nucleoside triphosphate hydrolases"/>
    <property type="match status" value="2"/>
</dbReference>
<dbReference type="Proteomes" id="UP000218810">
    <property type="component" value="Unassembled WGS sequence"/>
</dbReference>
<feature type="region of interest" description="Disordered" evidence="1">
    <location>
        <begin position="1136"/>
        <end position="1189"/>
    </location>
</feature>
<dbReference type="Gene3D" id="2.30.30.940">
    <property type="match status" value="1"/>
</dbReference>
<comment type="caution">
    <text evidence="3">The sequence shown here is derived from an EMBL/GenBank/DDBJ whole genome shotgun (WGS) entry which is preliminary data.</text>
</comment>
<dbReference type="NCBIfam" id="NF041492">
    <property type="entry name" value="MobF"/>
    <property type="match status" value="1"/>
</dbReference>
<dbReference type="EMBL" id="NTGA01000033">
    <property type="protein sequence ID" value="PAY21976.1"/>
    <property type="molecule type" value="Genomic_DNA"/>
</dbReference>
<dbReference type="CDD" id="cd18809">
    <property type="entry name" value="SF1_C_RecD"/>
    <property type="match status" value="1"/>
</dbReference>
<reference evidence="4" key="1">
    <citation type="submission" date="2017-09" db="EMBL/GenBank/DDBJ databases">
        <authorList>
            <person name="Zhang Y."/>
            <person name="Huang X."/>
            <person name="Liu J."/>
            <person name="Lu L."/>
            <person name="Peng K."/>
        </authorList>
    </citation>
    <scope>NUCLEOTIDE SEQUENCE [LARGE SCALE GENOMIC DNA]</scope>
    <source>
        <strain evidence="4">S-XJ-1</strain>
    </source>
</reference>
<dbReference type="SUPFAM" id="SSF55464">
    <property type="entry name" value="Origin of replication-binding domain, RBD-like"/>
    <property type="match status" value="1"/>
</dbReference>
<accession>A0A2A2WL90</accession>
<dbReference type="AlphaFoldDB" id="A0A2A2WL90"/>
<protein>
    <recommendedName>
        <fullName evidence="2">TrwC relaxase domain-containing protein</fullName>
    </recommendedName>
</protein>
<name>A0A2A2WL90_9ACTN</name>
<dbReference type="CDD" id="cd17933">
    <property type="entry name" value="DEXSc_RecD-like"/>
    <property type="match status" value="1"/>
</dbReference>
<feature type="domain" description="TrwC relaxase" evidence="2">
    <location>
        <begin position="12"/>
        <end position="402"/>
    </location>
</feature>
<sequence length="1189" mass="128245">MGVVMTLHVLHAGDGYSYLTRQVATADRLRERGQELTDYYTANGTPPGRWHGAGLEALSEISPVSGTVSEEQMKALFGEGRHPNTDQMLEAGADLKATALGRKFPEFKNEIPLVEEYKSTLRELAEEGHTIDKATTSEAWRTLADKHYRAKFGHQPPTERELLSWAAAQRSNVRQPVAGMDLVFTPQKSVSTLWALADTDTRREIERIHRECVNDCLAWIEREAAFTRRGDRSERQIDTHGLIVAQFDHYDTRAGDPNLHTHCAVSNKVLGVDGKWSALDGAALHKHAVAASQRYNAAIVDRLRREMGVAFEARYPTRDRQPVWEVAGIDQTLCRAFSSRRQMVEARRDELLAEYRATHGRAPTQAVQYALLQQATLDTREGKQESRSLADHQSTWRRLAARHLGSEAAVDAMVSRALNPETPDSQAGEMNPSVRQMDAVEVESARVIEAVSDARATWTHAHVRAVVETQLTNVAFTSPTERDHAVTTVVDHALERGSVALSTPETLETPTALRRDSDGLSVLERHGELLHTSTAMLDAEQLVTGAAQTPVPVFTTGEQLRAVIAEQESASGRVLNPGQRTLAEHFCLSGGLVAAGVGPAGTGKTTSMKAVTAAWQASGRQVIALAPSAVAAETLGEEIGAEARTLASLTYRWRGKLEHMGYAPRSPEGLPLAIEPGAMLLLDEAAMASTKDVAALVEIARDRGAVVRMVGDPAQLDAVESGGLMRLVACQTNAPELTDVVRFGDDTAQAHASIGIRSGDAGALQFHADKGWIHGGAREEMIAAAVADHFADTDAGRDGIVLASTTATVRVLNTQIQNRHRDTGTARTRRLADLADDLTAGRGDIVVTRTNNGDLRTKGGTRPGSRVQNGDRWRVEKVARDGSLTVRHLGHRGRVTLDADYVTGCTELGYASTIHRAQGITVDVSRTVVDEATNRRGLYVALSRGRAENHAYAVTDSPLDVETEKPHLPPEVDDRLTTARGVLTAALARDDGHTTATEQLRDALSAADDPDRMAAGYAAARDLLVRDYTTHLVGSMTVGEVPAAEAAPLRSAVDSALARGVDVAAAIAQWHHEVDAPDDPLASATGWLSGYETDTDTDLGHLAPLPYRHPGMDTELADYAAATLAEHTRLTHAPIQETPEQDDEDLDPFAASYLAHRAADRANGPAVGKTTGPSVDWGPATGPDSSADL</sequence>
<dbReference type="InterPro" id="IPR027417">
    <property type="entry name" value="P-loop_NTPase"/>
</dbReference>
<dbReference type="InterPro" id="IPR014862">
    <property type="entry name" value="TrwC"/>
</dbReference>
<evidence type="ECO:0000256" key="1">
    <source>
        <dbReference type="SAM" id="MobiDB-lite"/>
    </source>
</evidence>
<dbReference type="Pfam" id="PF08751">
    <property type="entry name" value="TrwC"/>
    <property type="match status" value="1"/>
</dbReference>
<dbReference type="Gene3D" id="3.40.50.300">
    <property type="entry name" value="P-loop containing nucleotide triphosphate hydrolases"/>
    <property type="match status" value="2"/>
</dbReference>
<evidence type="ECO:0000313" key="3">
    <source>
        <dbReference type="EMBL" id="PAY21976.1"/>
    </source>
</evidence>
<proteinExistence type="predicted"/>
<dbReference type="Pfam" id="PF13604">
    <property type="entry name" value="AAA_30"/>
    <property type="match status" value="1"/>
</dbReference>
<organism evidence="3 4">
    <name type="scientific">Dietzia natronolimnaea</name>
    <dbReference type="NCBI Taxonomy" id="161920"/>
    <lineage>
        <taxon>Bacteria</taxon>
        <taxon>Bacillati</taxon>
        <taxon>Actinomycetota</taxon>
        <taxon>Actinomycetes</taxon>
        <taxon>Mycobacteriales</taxon>
        <taxon>Dietziaceae</taxon>
        <taxon>Dietzia</taxon>
    </lineage>
</organism>